<comment type="caution">
    <text evidence="3">The sequence shown here is derived from an EMBL/GenBank/DDBJ whole genome shotgun (WGS) entry which is preliminary data.</text>
</comment>
<dbReference type="EMBL" id="JABSOD010000045">
    <property type="protein sequence ID" value="NRQ44649.1"/>
    <property type="molecule type" value="Genomic_DNA"/>
</dbReference>
<dbReference type="InterPro" id="IPR002559">
    <property type="entry name" value="Transposase_11"/>
</dbReference>
<dbReference type="Pfam" id="PF01609">
    <property type="entry name" value="DDE_Tnp_1"/>
    <property type="match status" value="1"/>
</dbReference>
<dbReference type="GO" id="GO:0003677">
    <property type="term" value="F:DNA binding"/>
    <property type="evidence" value="ECO:0007669"/>
    <property type="project" value="InterPro"/>
</dbReference>
<dbReference type="PANTHER" id="PTHR37529:SF1">
    <property type="entry name" value="TRANSPOSASE INSG FOR INSERTION SEQUENCE ELEMENT IS4-RELATED"/>
    <property type="match status" value="1"/>
</dbReference>
<accession>A0A7Y5AV81</accession>
<dbReference type="GO" id="GO:0006313">
    <property type="term" value="P:DNA transposition"/>
    <property type="evidence" value="ECO:0007669"/>
    <property type="project" value="InterPro"/>
</dbReference>
<dbReference type="PANTHER" id="PTHR37529">
    <property type="entry name" value="TRANSPOSASE INSG FOR INSERTION SEQUENCE ELEMENT IS4-RELATED"/>
    <property type="match status" value="1"/>
</dbReference>
<dbReference type="NCBIfam" id="NF033592">
    <property type="entry name" value="transpos_IS4_1"/>
    <property type="match status" value="1"/>
</dbReference>
<dbReference type="InterPro" id="IPR047952">
    <property type="entry name" value="Transpos_IS4"/>
</dbReference>
<keyword evidence="4" id="KW-1185">Reference proteome</keyword>
<reference evidence="3 4" key="1">
    <citation type="submission" date="2020-06" db="EMBL/GenBank/DDBJ databases">
        <title>Rheinheimera sp. nov., a marine bacterium isolated from coastal.</title>
        <authorList>
            <person name="Yu Q."/>
            <person name="Qi Y."/>
            <person name="Pu J."/>
        </authorList>
    </citation>
    <scope>NUCLEOTIDE SEQUENCE [LARGE SCALE GENOMIC DNA]</scope>
    <source>
        <strain evidence="3 4">YQF-2</strain>
    </source>
</reference>
<sequence length="442" mass="49884">MRISQALETVLVNSRTVNFESLADVLDPALIETGLGIAGISTIRTRRLPMEQMVWAVLGMALFRNMSIKQLVTQLDILLPGKAPYVAPSAITQARQRLGYEAVEHIFNLTAGHWNEQAAHPHWCGLTLLGVDGVVFRTEDTPQNSAAFARTKSHTGEACYPQIRMVCQMELTSHLLTASRFDSVDVNEMVLAEELIPHTPDHSLTLFDKGFYSLGLLHKWQSTGEQRHWLLPLKKQTQYEVIRSLGKHDQLIRLTTTPQSRKKFDGLPQTIEARLLSKTIKGKEVKILCSLTDPMRFPAADIVDLYSTRWEIELGFREIKQSMLHNAYTLRSKLPDMIKQELWGVLLAYNLIRYQMVLMAASLGKDISPSNLSFKEAASHIVFQLATLPYVSPGRIPGVVMNITDMASFFLLPGRRERCYPRCVKSSKLKYPVKKKNAGQLN</sequence>
<dbReference type="RefSeq" id="WP_173502855.1">
    <property type="nucleotide sequence ID" value="NZ_JABSOD010000045.1"/>
</dbReference>
<feature type="domain" description="Transposase IS4-like" evidence="1">
    <location>
        <begin position="129"/>
        <end position="351"/>
    </location>
</feature>
<organism evidence="3 4">
    <name type="scientific">Rheinheimera lutimaris</name>
    <dbReference type="NCBI Taxonomy" id="2740584"/>
    <lineage>
        <taxon>Bacteria</taxon>
        <taxon>Pseudomonadati</taxon>
        <taxon>Pseudomonadota</taxon>
        <taxon>Gammaproteobacteria</taxon>
        <taxon>Chromatiales</taxon>
        <taxon>Chromatiaceae</taxon>
        <taxon>Rheinheimera</taxon>
    </lineage>
</organism>
<dbReference type="InterPro" id="IPR024473">
    <property type="entry name" value="Transposases_IS4_N"/>
</dbReference>
<evidence type="ECO:0000313" key="3">
    <source>
        <dbReference type="EMBL" id="NRQ44649.1"/>
    </source>
</evidence>
<evidence type="ECO:0000259" key="2">
    <source>
        <dbReference type="Pfam" id="PF13006"/>
    </source>
</evidence>
<dbReference type="Pfam" id="PF13006">
    <property type="entry name" value="Nterm_IS4"/>
    <property type="match status" value="1"/>
</dbReference>
<name>A0A7Y5AV81_9GAMM</name>
<dbReference type="AlphaFoldDB" id="A0A7Y5AV81"/>
<feature type="domain" description="Transposase IS4 N-terminal" evidence="2">
    <location>
        <begin position="18"/>
        <end position="108"/>
    </location>
</feature>
<dbReference type="InterPro" id="IPR012337">
    <property type="entry name" value="RNaseH-like_sf"/>
</dbReference>
<protein>
    <submittedName>
        <fullName evidence="3">IS4 family transposase</fullName>
    </submittedName>
</protein>
<dbReference type="SUPFAM" id="SSF53098">
    <property type="entry name" value="Ribonuclease H-like"/>
    <property type="match status" value="1"/>
</dbReference>
<dbReference type="GO" id="GO:0004803">
    <property type="term" value="F:transposase activity"/>
    <property type="evidence" value="ECO:0007669"/>
    <property type="project" value="InterPro"/>
</dbReference>
<evidence type="ECO:0000259" key="1">
    <source>
        <dbReference type="Pfam" id="PF01609"/>
    </source>
</evidence>
<dbReference type="Proteomes" id="UP000523161">
    <property type="component" value="Unassembled WGS sequence"/>
</dbReference>
<proteinExistence type="predicted"/>
<evidence type="ECO:0000313" key="4">
    <source>
        <dbReference type="Proteomes" id="UP000523161"/>
    </source>
</evidence>
<gene>
    <name evidence="3" type="ORF">HRH59_19130</name>
</gene>